<evidence type="ECO:0000256" key="13">
    <source>
        <dbReference type="ARBA" id="ARBA00023026"/>
    </source>
</evidence>
<evidence type="ECO:0000256" key="10">
    <source>
        <dbReference type="ARBA" id="ARBA00022840"/>
    </source>
</evidence>
<evidence type="ECO:0000259" key="19">
    <source>
        <dbReference type="PROSITE" id="PS50885"/>
    </source>
</evidence>
<dbReference type="SUPFAM" id="SSF158472">
    <property type="entry name" value="HAMP domain-like"/>
    <property type="match status" value="1"/>
</dbReference>
<comment type="subcellular location">
    <subcellularLocation>
        <location evidence="2">Cell membrane</location>
        <topology evidence="2">Multi-pass membrane protein</topology>
    </subcellularLocation>
</comment>
<keyword evidence="9" id="KW-0418">Kinase</keyword>
<dbReference type="PRINTS" id="PR00344">
    <property type="entry name" value="BCTRLSENSOR"/>
</dbReference>
<dbReference type="InterPro" id="IPR003594">
    <property type="entry name" value="HATPase_dom"/>
</dbReference>
<keyword evidence="8" id="KW-0547">Nucleotide-binding</keyword>
<comment type="caution">
    <text evidence="20">The sequence shown here is derived from an EMBL/GenBank/DDBJ whole genome shotgun (WGS) entry which is preliminary data.</text>
</comment>
<dbReference type="Pfam" id="PF00512">
    <property type="entry name" value="HisKA"/>
    <property type="match status" value="1"/>
</dbReference>
<keyword evidence="7 17" id="KW-0812">Transmembrane</keyword>
<reference evidence="20 21" key="1">
    <citation type="journal article" date="2014" name="Int. J. Syst. Evol. Microbiol.">
        <title>Listeria floridensis sp. nov., Listeria aquatica sp. nov., Listeria cornellensis sp. nov., Listeria riparia sp. nov. and Listeria grandensis sp. nov., from agricultural and natural environments.</title>
        <authorList>
            <person name="den Bakker H.C."/>
            <person name="Warchocki S."/>
            <person name="Wright E.M."/>
            <person name="Allred A.F."/>
            <person name="Ahlstrom C."/>
            <person name="Manuel C.S."/>
            <person name="Stasiewicz M.J."/>
            <person name="Burrell A."/>
            <person name="Roof S."/>
            <person name="Strawn L."/>
            <person name="Fortes E.D."/>
            <person name="Nightingale K.K."/>
            <person name="Kephart D."/>
            <person name="Wiedmann M."/>
        </authorList>
    </citation>
    <scope>NUCLEOTIDE SEQUENCE [LARGE SCALE GENOMIC DNA]</scope>
    <source>
        <strain evidence="20 21">FSL S10-1187</strain>
    </source>
</reference>
<gene>
    <name evidence="20" type="ORF">MFLO_09867</name>
</gene>
<dbReference type="CDD" id="cd00075">
    <property type="entry name" value="HATPase"/>
    <property type="match status" value="1"/>
</dbReference>
<keyword evidence="21" id="KW-1185">Reference proteome</keyword>
<feature type="domain" description="Histidine kinase" evidence="18">
    <location>
        <begin position="246"/>
        <end position="462"/>
    </location>
</feature>
<keyword evidence="5" id="KW-0597">Phosphoprotein</keyword>
<evidence type="ECO:0000256" key="8">
    <source>
        <dbReference type="ARBA" id="ARBA00022741"/>
    </source>
</evidence>
<dbReference type="Proteomes" id="UP000019249">
    <property type="component" value="Unassembled WGS sequence"/>
</dbReference>
<evidence type="ECO:0000256" key="16">
    <source>
        <dbReference type="ARBA" id="ARBA00040841"/>
    </source>
</evidence>
<dbReference type="Gene3D" id="1.10.287.130">
    <property type="match status" value="1"/>
</dbReference>
<dbReference type="SUPFAM" id="SSF47384">
    <property type="entry name" value="Homodimeric domain of signal transducing histidine kinase"/>
    <property type="match status" value="1"/>
</dbReference>
<feature type="domain" description="HAMP" evidence="19">
    <location>
        <begin position="186"/>
        <end position="238"/>
    </location>
</feature>
<evidence type="ECO:0000259" key="18">
    <source>
        <dbReference type="PROSITE" id="PS50109"/>
    </source>
</evidence>
<dbReference type="InterPro" id="IPR003661">
    <property type="entry name" value="HisK_dim/P_dom"/>
</dbReference>
<keyword evidence="13" id="KW-0843">Virulence</keyword>
<keyword evidence="10" id="KW-0067">ATP-binding</keyword>
<dbReference type="SMART" id="SM00387">
    <property type="entry name" value="HATPase_c"/>
    <property type="match status" value="1"/>
</dbReference>
<dbReference type="EMBL" id="AODF01000020">
    <property type="protein sequence ID" value="EUJ30991.1"/>
    <property type="molecule type" value="Genomic_DNA"/>
</dbReference>
<evidence type="ECO:0000313" key="20">
    <source>
        <dbReference type="EMBL" id="EUJ30991.1"/>
    </source>
</evidence>
<accession>A0ABP3AYZ9</accession>
<dbReference type="Pfam" id="PF02518">
    <property type="entry name" value="HATPase_c"/>
    <property type="match status" value="1"/>
</dbReference>
<keyword evidence="14 17" id="KW-0472">Membrane</keyword>
<evidence type="ECO:0000256" key="15">
    <source>
        <dbReference type="ARBA" id="ARBA00037219"/>
    </source>
</evidence>
<dbReference type="InterPro" id="IPR005467">
    <property type="entry name" value="His_kinase_dom"/>
</dbReference>
<dbReference type="SMART" id="SM00304">
    <property type="entry name" value="HAMP"/>
    <property type="match status" value="1"/>
</dbReference>
<feature type="transmembrane region" description="Helical" evidence="17">
    <location>
        <begin position="162"/>
        <end position="183"/>
    </location>
</feature>
<dbReference type="PROSITE" id="PS50109">
    <property type="entry name" value="HIS_KIN"/>
    <property type="match status" value="1"/>
</dbReference>
<dbReference type="Pfam" id="PF00672">
    <property type="entry name" value="HAMP"/>
    <property type="match status" value="1"/>
</dbReference>
<comment type="function">
    <text evidence="15">Member of the two-component regulatory system HssS/HssR involved in intracellular heme homeostasis and tempering of staphylococcal virulence. HssS functions as a heme sensor histidine kinase which is autophosphorylated at a histidine residue and transfers its phosphate group to an aspartate residue of HssR. HssR/HssS activates the expression of hrtAB, an efflux pump, in response to extracellular heme, hemin, hemoglobin or blood.</text>
</comment>
<dbReference type="Gene3D" id="6.10.340.10">
    <property type="match status" value="1"/>
</dbReference>
<name>A0ABP3AYZ9_9LIST</name>
<feature type="transmembrane region" description="Helical" evidence="17">
    <location>
        <begin position="6"/>
        <end position="27"/>
    </location>
</feature>
<dbReference type="PANTHER" id="PTHR45528:SF11">
    <property type="entry name" value="HISTIDINE KINASE"/>
    <property type="match status" value="1"/>
</dbReference>
<evidence type="ECO:0000256" key="14">
    <source>
        <dbReference type="ARBA" id="ARBA00023136"/>
    </source>
</evidence>
<dbReference type="InterPro" id="IPR004358">
    <property type="entry name" value="Sig_transdc_His_kin-like_C"/>
</dbReference>
<dbReference type="CDD" id="cd00082">
    <property type="entry name" value="HisKA"/>
    <property type="match status" value="1"/>
</dbReference>
<sequence>MMRSIYARFVAVTLAVMVISSFLGFFLSNIYYQVKLKPVNDEKVTQVAKRVAAYYQQNSALDLSSYLEQIGDTGYQLMLVNQTGEKRFFGGDFRVKTIDAAVVERVRAGEIYHGIDEFKRGFFVTGFFDNHLKNSIGVPIETKDGRMALFVRPNQEAQFGELRIFFALILVLTAVISVILVFISTRMVAKPITKLTAATEKIAAGDFNVKLNTKRQDEIGQLGASFAKMTKELEALEASRQEFVANVSHELQSPLTSIHGFAELLLKDQLTKAERTEYLELLVRETGRLSGLTKQLLLLAFLDKEEEGQFGEKTAEPAAGIRNAVRMLAFRIQEKDLSVMMELTDDRVIGDPELVDQVWQNLVSNAVKYTPEGGSIRITSAPEAGAVKVSIWNSGAGIPAAQIDKIFDRFYRLDSARSRGEGSSGLGLSIVQKIVKLFHGTVTAESDPEAGTMFTVWLKKADL</sequence>
<dbReference type="PANTHER" id="PTHR45528">
    <property type="entry name" value="SENSOR HISTIDINE KINASE CPXA"/>
    <property type="match status" value="1"/>
</dbReference>
<evidence type="ECO:0000256" key="2">
    <source>
        <dbReference type="ARBA" id="ARBA00004651"/>
    </source>
</evidence>
<dbReference type="PROSITE" id="PS50885">
    <property type="entry name" value="HAMP"/>
    <property type="match status" value="1"/>
</dbReference>
<evidence type="ECO:0000256" key="7">
    <source>
        <dbReference type="ARBA" id="ARBA00022692"/>
    </source>
</evidence>
<organism evidence="20 21">
    <name type="scientific">Listeria floridensis FSL S10-1187</name>
    <dbReference type="NCBI Taxonomy" id="1265817"/>
    <lineage>
        <taxon>Bacteria</taxon>
        <taxon>Bacillati</taxon>
        <taxon>Bacillota</taxon>
        <taxon>Bacilli</taxon>
        <taxon>Bacillales</taxon>
        <taxon>Listeriaceae</taxon>
        <taxon>Listeria</taxon>
    </lineage>
</organism>
<dbReference type="SMART" id="SM00388">
    <property type="entry name" value="HisKA"/>
    <property type="match status" value="1"/>
</dbReference>
<comment type="catalytic activity">
    <reaction evidence="1">
        <text>ATP + protein L-histidine = ADP + protein N-phospho-L-histidine.</text>
        <dbReference type="EC" id="2.7.13.3"/>
    </reaction>
</comment>
<keyword evidence="6" id="KW-0808">Transferase</keyword>
<evidence type="ECO:0000256" key="12">
    <source>
        <dbReference type="ARBA" id="ARBA00023012"/>
    </source>
</evidence>
<evidence type="ECO:0000313" key="21">
    <source>
        <dbReference type="Proteomes" id="UP000019249"/>
    </source>
</evidence>
<evidence type="ECO:0000256" key="9">
    <source>
        <dbReference type="ARBA" id="ARBA00022777"/>
    </source>
</evidence>
<dbReference type="EC" id="2.7.13.3" evidence="3"/>
<evidence type="ECO:0000256" key="3">
    <source>
        <dbReference type="ARBA" id="ARBA00012438"/>
    </source>
</evidence>
<evidence type="ECO:0000256" key="6">
    <source>
        <dbReference type="ARBA" id="ARBA00022679"/>
    </source>
</evidence>
<dbReference type="InterPro" id="IPR050398">
    <property type="entry name" value="HssS/ArlS-like"/>
</dbReference>
<protein>
    <recommendedName>
        <fullName evidence="16">Heme sensor protein HssS</fullName>
        <ecNumber evidence="3">2.7.13.3</ecNumber>
    </recommendedName>
</protein>
<proteinExistence type="predicted"/>
<keyword evidence="12" id="KW-0902">Two-component regulatory system</keyword>
<evidence type="ECO:0000256" key="17">
    <source>
        <dbReference type="SAM" id="Phobius"/>
    </source>
</evidence>
<dbReference type="InterPro" id="IPR036097">
    <property type="entry name" value="HisK_dim/P_sf"/>
</dbReference>
<evidence type="ECO:0000256" key="5">
    <source>
        <dbReference type="ARBA" id="ARBA00022553"/>
    </source>
</evidence>
<evidence type="ECO:0000256" key="1">
    <source>
        <dbReference type="ARBA" id="ARBA00000085"/>
    </source>
</evidence>
<dbReference type="Gene3D" id="3.30.565.10">
    <property type="entry name" value="Histidine kinase-like ATPase, C-terminal domain"/>
    <property type="match status" value="1"/>
</dbReference>
<dbReference type="InterPro" id="IPR036890">
    <property type="entry name" value="HATPase_C_sf"/>
</dbReference>
<dbReference type="SUPFAM" id="SSF55874">
    <property type="entry name" value="ATPase domain of HSP90 chaperone/DNA topoisomerase II/histidine kinase"/>
    <property type="match status" value="1"/>
</dbReference>
<keyword evidence="4" id="KW-1003">Cell membrane</keyword>
<evidence type="ECO:0000256" key="11">
    <source>
        <dbReference type="ARBA" id="ARBA00022989"/>
    </source>
</evidence>
<dbReference type="InterPro" id="IPR003660">
    <property type="entry name" value="HAMP_dom"/>
</dbReference>
<keyword evidence="11 17" id="KW-1133">Transmembrane helix</keyword>
<dbReference type="CDD" id="cd06225">
    <property type="entry name" value="HAMP"/>
    <property type="match status" value="1"/>
</dbReference>
<evidence type="ECO:0000256" key="4">
    <source>
        <dbReference type="ARBA" id="ARBA00022475"/>
    </source>
</evidence>